<dbReference type="EMBL" id="BAABJH010000001">
    <property type="protein sequence ID" value="GAA4891048.1"/>
    <property type="molecule type" value="Genomic_DNA"/>
</dbReference>
<sequence>MKKQKFKSLFKIGILCFGIVVFLQNCQKEDDNQPNSDLQNKNKSISQTSLSDLLDRNSLSKETFGLMSKNQNLTSKNKTNKPSFKLTNTKGLKYIENDNTYHVFPMIRTDEADKYFYNLVVYEHSGVLEKYIYKYPLDKTEDVIVSKIEDDNFSKESKTVSAKSFGDCTTTHFYNVTPCPCVGHIDPRICQCPVQPIWTFSHTTKRCTNTNTNPDIDVPGDTSNDDFDGTGPVLLPLPTNPDKTPSGIPANPIPVITPDFDISNLLGLTNLQRDWLEKLENQNFKSDIEDYVNQYIGTVEFNSAQIFVQKVIIAWILNRNTEVDFDDQIINELTGKALCIYNKLTSSSIDFKNAVKKFDGDFPVSHISFKINNTLSSGNYGITNPPSNFNITVEFSNNQLSNISDLGSAVAFAHEIIHAEIFRKMLSAAQRGDLDPVNMTQKEQIIYVNSLRNDFPGIYDYYIQRYKPTWNHNQMASHYRGTIADILEEFDNSDKSRQVYEDLSWVGLRILENGVTSIAWDSLIKSEKDRVLSNFNTYFFNGTSNCK</sequence>
<dbReference type="Proteomes" id="UP001500433">
    <property type="component" value="Unassembled WGS sequence"/>
</dbReference>
<evidence type="ECO:0000313" key="1">
    <source>
        <dbReference type="EMBL" id="GAA4891048.1"/>
    </source>
</evidence>
<organism evidence="1 2">
    <name type="scientific">Flaviramulus aquimarinus</name>
    <dbReference type="NCBI Taxonomy" id="1170456"/>
    <lineage>
        <taxon>Bacteria</taxon>
        <taxon>Pseudomonadati</taxon>
        <taxon>Bacteroidota</taxon>
        <taxon>Flavobacteriia</taxon>
        <taxon>Flavobacteriales</taxon>
        <taxon>Flavobacteriaceae</taxon>
        <taxon>Flaviramulus</taxon>
    </lineage>
</organism>
<name>A0ABP9EZT4_9FLAO</name>
<proteinExistence type="predicted"/>
<accession>A0ABP9EZT4</accession>
<evidence type="ECO:0000313" key="2">
    <source>
        <dbReference type="Proteomes" id="UP001500433"/>
    </source>
</evidence>
<protein>
    <recommendedName>
        <fullName evidence="3">Hemagglutinin</fullName>
    </recommendedName>
</protein>
<dbReference type="RefSeq" id="WP_345273403.1">
    <property type="nucleotide sequence ID" value="NZ_BAABJH010000001.1"/>
</dbReference>
<evidence type="ECO:0008006" key="3">
    <source>
        <dbReference type="Google" id="ProtNLM"/>
    </source>
</evidence>
<keyword evidence="2" id="KW-1185">Reference proteome</keyword>
<reference evidence="2" key="1">
    <citation type="journal article" date="2019" name="Int. J. Syst. Evol. Microbiol.">
        <title>The Global Catalogue of Microorganisms (GCM) 10K type strain sequencing project: providing services to taxonomists for standard genome sequencing and annotation.</title>
        <authorList>
            <consortium name="The Broad Institute Genomics Platform"/>
            <consortium name="The Broad Institute Genome Sequencing Center for Infectious Disease"/>
            <person name="Wu L."/>
            <person name="Ma J."/>
        </authorList>
    </citation>
    <scope>NUCLEOTIDE SEQUENCE [LARGE SCALE GENOMIC DNA]</scope>
    <source>
        <strain evidence="2">JCM 18274</strain>
    </source>
</reference>
<gene>
    <name evidence="1" type="ORF">GCM10023311_14200</name>
</gene>
<comment type="caution">
    <text evidence="1">The sequence shown here is derived from an EMBL/GenBank/DDBJ whole genome shotgun (WGS) entry which is preliminary data.</text>
</comment>